<dbReference type="STRING" id="105231.A0A1Y1HQI8"/>
<dbReference type="InterPro" id="IPR000719">
    <property type="entry name" value="Prot_kinase_dom"/>
</dbReference>
<dbReference type="GO" id="GO:0009893">
    <property type="term" value="P:positive regulation of metabolic process"/>
    <property type="evidence" value="ECO:0007669"/>
    <property type="project" value="UniProtKB-ARBA"/>
</dbReference>
<evidence type="ECO:0000256" key="1">
    <source>
        <dbReference type="ARBA" id="ARBA00012513"/>
    </source>
</evidence>
<dbReference type="GO" id="GO:0005524">
    <property type="term" value="F:ATP binding"/>
    <property type="evidence" value="ECO:0007669"/>
    <property type="project" value="UniProtKB-UniRule"/>
</dbReference>
<evidence type="ECO:0000256" key="8">
    <source>
        <dbReference type="ARBA" id="ARBA00048679"/>
    </source>
</evidence>
<dbReference type="EC" id="2.7.11.1" evidence="1"/>
<evidence type="ECO:0000256" key="10">
    <source>
        <dbReference type="SAM" id="MobiDB-lite"/>
    </source>
</evidence>
<dbReference type="GO" id="GO:0032543">
    <property type="term" value="P:mitochondrial translation"/>
    <property type="evidence" value="ECO:0000318"/>
    <property type="project" value="GO_Central"/>
</dbReference>
<gene>
    <name evidence="13" type="ORF">KFL_000650360</name>
</gene>
<evidence type="ECO:0000259" key="12">
    <source>
        <dbReference type="PROSITE" id="PS50908"/>
    </source>
</evidence>
<dbReference type="SUPFAM" id="SSF54495">
    <property type="entry name" value="UBC-like"/>
    <property type="match status" value="1"/>
</dbReference>
<dbReference type="GO" id="GO:0006427">
    <property type="term" value="P:histidyl-tRNA aminoacylation"/>
    <property type="evidence" value="ECO:0000318"/>
    <property type="project" value="GO_Central"/>
</dbReference>
<dbReference type="GO" id="GO:0005829">
    <property type="term" value="C:cytosol"/>
    <property type="evidence" value="ECO:0000318"/>
    <property type="project" value="GO_Central"/>
</dbReference>
<dbReference type="InterPro" id="IPR004154">
    <property type="entry name" value="Anticodon-bd"/>
</dbReference>
<dbReference type="GO" id="GO:0051246">
    <property type="term" value="P:regulation of protein metabolic process"/>
    <property type="evidence" value="ECO:0007669"/>
    <property type="project" value="UniProtKB-ARBA"/>
</dbReference>
<keyword evidence="4 13" id="KW-0418">Kinase</keyword>
<evidence type="ECO:0000256" key="5">
    <source>
        <dbReference type="ARBA" id="ARBA00022840"/>
    </source>
</evidence>
<dbReference type="PROSITE" id="PS50908">
    <property type="entry name" value="RWD"/>
    <property type="match status" value="1"/>
</dbReference>
<dbReference type="SUPFAM" id="SSF56112">
    <property type="entry name" value="Protein kinase-like (PK-like)"/>
    <property type="match status" value="1"/>
</dbReference>
<evidence type="ECO:0000313" key="14">
    <source>
        <dbReference type="Proteomes" id="UP000054558"/>
    </source>
</evidence>
<keyword evidence="14" id="KW-1185">Reference proteome</keyword>
<evidence type="ECO:0000256" key="2">
    <source>
        <dbReference type="ARBA" id="ARBA00022527"/>
    </source>
</evidence>
<evidence type="ECO:0000256" key="7">
    <source>
        <dbReference type="ARBA" id="ARBA00047899"/>
    </source>
</evidence>
<dbReference type="PROSITE" id="PS00107">
    <property type="entry name" value="PROTEIN_KINASE_ATP"/>
    <property type="match status" value="1"/>
</dbReference>
<dbReference type="Pfam" id="PF03129">
    <property type="entry name" value="HGTP_anticodon"/>
    <property type="match status" value="1"/>
</dbReference>
<proteinExistence type="predicted"/>
<dbReference type="PROSITE" id="PS50011">
    <property type="entry name" value="PROTEIN_KINASE_DOM"/>
    <property type="match status" value="1"/>
</dbReference>
<feature type="region of interest" description="Disordered" evidence="10">
    <location>
        <begin position="155"/>
        <end position="176"/>
    </location>
</feature>
<feature type="compositionally biased region" description="Basic and acidic residues" evidence="10">
    <location>
        <begin position="155"/>
        <end position="167"/>
    </location>
</feature>
<feature type="region of interest" description="Disordered" evidence="10">
    <location>
        <begin position="206"/>
        <end position="303"/>
    </location>
</feature>
<dbReference type="SUPFAM" id="SSF52954">
    <property type="entry name" value="Class II aaRS ABD-related"/>
    <property type="match status" value="1"/>
</dbReference>
<reference evidence="13 14" key="1">
    <citation type="journal article" date="2014" name="Nat. Commun.">
        <title>Klebsormidium flaccidum genome reveals primary factors for plant terrestrial adaptation.</title>
        <authorList>
            <person name="Hori K."/>
            <person name="Maruyama F."/>
            <person name="Fujisawa T."/>
            <person name="Togashi T."/>
            <person name="Yamamoto N."/>
            <person name="Seo M."/>
            <person name="Sato S."/>
            <person name="Yamada T."/>
            <person name="Mori H."/>
            <person name="Tajima N."/>
            <person name="Moriyama T."/>
            <person name="Ikeuchi M."/>
            <person name="Watanabe M."/>
            <person name="Wada H."/>
            <person name="Kobayashi K."/>
            <person name="Saito M."/>
            <person name="Masuda T."/>
            <person name="Sasaki-Sekimoto Y."/>
            <person name="Mashiguchi K."/>
            <person name="Awai K."/>
            <person name="Shimojima M."/>
            <person name="Masuda S."/>
            <person name="Iwai M."/>
            <person name="Nobusawa T."/>
            <person name="Narise T."/>
            <person name="Kondo S."/>
            <person name="Saito H."/>
            <person name="Sato R."/>
            <person name="Murakawa M."/>
            <person name="Ihara Y."/>
            <person name="Oshima-Yamada Y."/>
            <person name="Ohtaka K."/>
            <person name="Satoh M."/>
            <person name="Sonobe K."/>
            <person name="Ishii M."/>
            <person name="Ohtani R."/>
            <person name="Kanamori-Sato M."/>
            <person name="Honoki R."/>
            <person name="Miyazaki D."/>
            <person name="Mochizuki H."/>
            <person name="Umetsu J."/>
            <person name="Higashi K."/>
            <person name="Shibata D."/>
            <person name="Kamiya Y."/>
            <person name="Sato N."/>
            <person name="Nakamura Y."/>
            <person name="Tabata S."/>
            <person name="Ida S."/>
            <person name="Kurokawa K."/>
            <person name="Ohta H."/>
        </authorList>
    </citation>
    <scope>NUCLEOTIDE SEQUENCE [LARGE SCALE GENOMIC DNA]</scope>
    <source>
        <strain evidence="13 14">NIES-2285</strain>
    </source>
</reference>
<evidence type="ECO:0000256" key="9">
    <source>
        <dbReference type="PROSITE-ProRule" id="PRU10141"/>
    </source>
</evidence>
<dbReference type="PANTHER" id="PTHR11476">
    <property type="entry name" value="HISTIDYL-TRNA SYNTHETASE"/>
    <property type="match status" value="1"/>
</dbReference>
<feature type="domain" description="RWD" evidence="12">
    <location>
        <begin position="31"/>
        <end position="141"/>
    </location>
</feature>
<sequence>MGGKKKGKKGKKGGRKEEDKEAADCLFEQQEEVTALAAIFGDEFRLISQEPFIEYAITILPHTAPDGATEEPLAVELQVRYVASYPHRPPKLRVVPQGGLDEAEVHHLSDMLQEQAAAIAREGRVMIFNLAEAAREFLSTHTPGPSLSLWDQMQEREEGADGAEQAREGLPGSGIAWNGGDGYHDSVDAGLFTDWLTEGDAQWGGALDSNLVPLKRPQSGGAGRRARESNQGKHGTDKTQALVKAGPARGTKVAPAVTKKAELAAVQKGEGGHGRRSSWGWGSEQDDSASGEGGSADAAMPGSRLGRSSVTELLANVRHGLARVGNAVRLTLPDWSRGGTPRALPAGDASDGSDSDEGGGAMPARSRDVGAPGRSKKPPVGDGPRQRRQEAVATAAIRKDLLVGHMLRLLCGPRGPLPHALPALTAQLARIGMLPSWARDLVAHQPALFDKAFRSMFGKIAHEAEARSEPATRWAVAKFWGGGGEQADEGGQEGGASSSRYLADFQEVSMLGRGGFGAVMLCINKLDGRRYAIKKIRLRSRSAATHSRILREVATLSRLQHQNVVRYYQAWFETGVGTLVDVVDGTSTTAGESGGDWLTDGTATLAGRPSTGSGESGDSAAQGGGAVQHLYIQMEYCPRTLRQVLDGGGGAAVEAEAAWRMLRQIVEGLAHIHGNHVLHRDLTPNNIFADPTGVIKIGDFGLAKFTDLDPAEGVLLEEDEDEGNPAAAAAGRPESVEGTGQVGTYLYTAPEIEQGWPKIDEKCDMYSLGIVVLELFHPFSTAMERAVLLNELKQKGALPPAWAAAHPGPAALVRWLVAPNPADRPSALEVLRSELLPPRMEDEALDDVLRALHAGGDGAVVGRIMGAVLDDERLAAQAEGLQAGGLSLERPLLAGGATAPEWALRAMKEVFQRHGAHPTDSAAVHMVEDPAHCHRHAVRLADAGGNVLALRYETRIPLAVHVAASQTTSLRRYEIARVYRRGVGRSAPRELLQADFDIVGGSARPESRTLAEAEAIKVALELIAELVPSAAPAAQPEASTSGASSAGATGSSGLSCEVRLSHRDLLSAVWAWAGVPAADRPAVAQLMALMAAWPPRTPARKAQWPLVRRQLAQGLRLPDAAVERLQAVERRLSGPAEEALPRLRGALPPLRATAVALDELGSLVQHLRVWGVADGVVLDALMAPHDDATSGAFFQLHLAHHARADAAAGTAGGEGSVRGGQRAGSGGHPAACVAVGGRYDALLRRFWPEAAPVAAPGAVGLSIGVQKLLAAASAGAPSPREVLVCSRGGGGLLRERMQVAAELWAGGMRAQFLAATAPSLTEQYEYAHEHGIKWLVLITEEKLSAADAVKVRNLDARTEEEVARADLVKHFSEPQLNRKRTFQYKHAT</sequence>
<dbReference type="CDD" id="cd23823">
    <property type="entry name" value="RWD_GCN2"/>
    <property type="match status" value="1"/>
</dbReference>
<dbReference type="EMBL" id="DF237014">
    <property type="protein sequence ID" value="GAQ80904.1"/>
    <property type="molecule type" value="Genomic_DNA"/>
</dbReference>
<dbReference type="Gene3D" id="3.40.50.800">
    <property type="entry name" value="Anticodon-binding domain"/>
    <property type="match status" value="1"/>
</dbReference>
<dbReference type="OMA" id="ADEAWND"/>
<evidence type="ECO:0000256" key="6">
    <source>
        <dbReference type="ARBA" id="ARBA00022917"/>
    </source>
</evidence>
<dbReference type="SMART" id="SM00591">
    <property type="entry name" value="RWD"/>
    <property type="match status" value="1"/>
</dbReference>
<keyword evidence="5 9" id="KW-0067">ATP-binding</keyword>
<feature type="binding site" evidence="9">
    <location>
        <position position="535"/>
    </location>
    <ligand>
        <name>ATP</name>
        <dbReference type="ChEBI" id="CHEBI:30616"/>
    </ligand>
</feature>
<dbReference type="InterPro" id="IPR045864">
    <property type="entry name" value="aa-tRNA-synth_II/BPL/LPL"/>
</dbReference>
<feature type="region of interest" description="Disordered" evidence="10">
    <location>
        <begin position="332"/>
        <end position="391"/>
    </location>
</feature>
<dbReference type="Gene3D" id="1.10.510.10">
    <property type="entry name" value="Transferase(Phosphotransferase) domain 1"/>
    <property type="match status" value="1"/>
</dbReference>
<dbReference type="InterPro" id="IPR017441">
    <property type="entry name" value="Protein_kinase_ATP_BS"/>
</dbReference>
<dbReference type="SUPFAM" id="SSF55681">
    <property type="entry name" value="Class II aaRS and biotin synthetases"/>
    <property type="match status" value="1"/>
</dbReference>
<dbReference type="OrthoDB" id="341578at2759"/>
<keyword evidence="2" id="KW-0723">Serine/threonine-protein kinase</keyword>
<comment type="catalytic activity">
    <reaction evidence="7">
        <text>L-threonyl-[protein] + ATP = O-phospho-L-threonyl-[protein] + ADP + H(+)</text>
        <dbReference type="Rhea" id="RHEA:46608"/>
        <dbReference type="Rhea" id="RHEA-COMP:11060"/>
        <dbReference type="Rhea" id="RHEA-COMP:11605"/>
        <dbReference type="ChEBI" id="CHEBI:15378"/>
        <dbReference type="ChEBI" id="CHEBI:30013"/>
        <dbReference type="ChEBI" id="CHEBI:30616"/>
        <dbReference type="ChEBI" id="CHEBI:61977"/>
        <dbReference type="ChEBI" id="CHEBI:456216"/>
        <dbReference type="EC" id="2.7.11.1"/>
    </reaction>
</comment>
<evidence type="ECO:0000259" key="11">
    <source>
        <dbReference type="PROSITE" id="PS50011"/>
    </source>
</evidence>
<keyword evidence="4 13" id="KW-0808">Transferase</keyword>
<evidence type="ECO:0000256" key="4">
    <source>
        <dbReference type="ARBA" id="ARBA00022777"/>
    </source>
</evidence>
<comment type="catalytic activity">
    <reaction evidence="8">
        <text>L-seryl-[protein] + ATP = O-phospho-L-seryl-[protein] + ADP + H(+)</text>
        <dbReference type="Rhea" id="RHEA:17989"/>
        <dbReference type="Rhea" id="RHEA-COMP:9863"/>
        <dbReference type="Rhea" id="RHEA-COMP:11604"/>
        <dbReference type="ChEBI" id="CHEBI:15378"/>
        <dbReference type="ChEBI" id="CHEBI:29999"/>
        <dbReference type="ChEBI" id="CHEBI:30616"/>
        <dbReference type="ChEBI" id="CHEBI:83421"/>
        <dbReference type="ChEBI" id="CHEBI:456216"/>
        <dbReference type="EC" id="2.7.11.1"/>
    </reaction>
</comment>
<evidence type="ECO:0000313" key="13">
    <source>
        <dbReference type="EMBL" id="GAQ80904.1"/>
    </source>
</evidence>
<protein>
    <recommendedName>
        <fullName evidence="1">non-specific serine/threonine protein kinase</fullName>
        <ecNumber evidence="1">2.7.11.1</ecNumber>
    </recommendedName>
</protein>
<dbReference type="GO" id="GO:0005739">
    <property type="term" value="C:mitochondrion"/>
    <property type="evidence" value="ECO:0000318"/>
    <property type="project" value="GO_Central"/>
</dbReference>
<dbReference type="Proteomes" id="UP000054558">
    <property type="component" value="Unassembled WGS sequence"/>
</dbReference>
<keyword evidence="6" id="KW-0648">Protein biosynthesis</keyword>
<dbReference type="GO" id="GO:0033554">
    <property type="term" value="P:cellular response to stress"/>
    <property type="evidence" value="ECO:0007669"/>
    <property type="project" value="UniProtKB-ARBA"/>
</dbReference>
<feature type="compositionally biased region" description="Basic residues" evidence="10">
    <location>
        <begin position="1"/>
        <end position="14"/>
    </location>
</feature>
<dbReference type="GO" id="GO:0004674">
    <property type="term" value="F:protein serine/threonine kinase activity"/>
    <property type="evidence" value="ECO:0007669"/>
    <property type="project" value="UniProtKB-KW"/>
</dbReference>
<evidence type="ECO:0000256" key="3">
    <source>
        <dbReference type="ARBA" id="ARBA00022741"/>
    </source>
</evidence>
<feature type="compositionally biased region" description="Basic and acidic residues" evidence="10">
    <location>
        <begin position="225"/>
        <end position="237"/>
    </location>
</feature>
<dbReference type="GO" id="GO:0004821">
    <property type="term" value="F:histidine-tRNA ligase activity"/>
    <property type="evidence" value="ECO:0000318"/>
    <property type="project" value="GO_Central"/>
</dbReference>
<dbReference type="GO" id="GO:0010468">
    <property type="term" value="P:regulation of gene expression"/>
    <property type="evidence" value="ECO:0007669"/>
    <property type="project" value="UniProtKB-ARBA"/>
</dbReference>
<name>A0A1Y1HQI8_KLENI</name>
<feature type="region of interest" description="Disordered" evidence="10">
    <location>
        <begin position="1"/>
        <end position="23"/>
    </location>
</feature>
<dbReference type="Gene3D" id="3.10.110.10">
    <property type="entry name" value="Ubiquitin Conjugating Enzyme"/>
    <property type="match status" value="1"/>
</dbReference>
<dbReference type="FunFam" id="3.40.50.800:FF:000012">
    <property type="entry name" value="Histidine--tRNA ligase, cytoplasmic"/>
    <property type="match status" value="1"/>
</dbReference>
<dbReference type="InterPro" id="IPR011009">
    <property type="entry name" value="Kinase-like_dom_sf"/>
</dbReference>
<dbReference type="GO" id="GO:0003723">
    <property type="term" value="F:RNA binding"/>
    <property type="evidence" value="ECO:0000318"/>
    <property type="project" value="GO_Central"/>
</dbReference>
<feature type="domain" description="Protein kinase" evidence="11">
    <location>
        <begin position="505"/>
        <end position="836"/>
    </location>
</feature>
<dbReference type="InterPro" id="IPR036621">
    <property type="entry name" value="Anticodon-bd_dom_sf"/>
</dbReference>
<dbReference type="Pfam" id="PF05773">
    <property type="entry name" value="RWD"/>
    <property type="match status" value="1"/>
</dbReference>
<dbReference type="Gene3D" id="3.30.200.20">
    <property type="entry name" value="Phosphorylase Kinase, domain 1"/>
    <property type="match status" value="1"/>
</dbReference>
<feature type="region of interest" description="Disordered" evidence="10">
    <location>
        <begin position="590"/>
        <end position="622"/>
    </location>
</feature>
<dbReference type="CDD" id="cd14046">
    <property type="entry name" value="STKc_EIF2AK4_GCN2_rpt2"/>
    <property type="match status" value="1"/>
</dbReference>
<accession>A0A1Y1HQI8</accession>
<organism evidence="13 14">
    <name type="scientific">Klebsormidium nitens</name>
    <name type="common">Green alga</name>
    <name type="synonym">Ulothrix nitens</name>
    <dbReference type="NCBI Taxonomy" id="105231"/>
    <lineage>
        <taxon>Eukaryota</taxon>
        <taxon>Viridiplantae</taxon>
        <taxon>Streptophyta</taxon>
        <taxon>Klebsormidiophyceae</taxon>
        <taxon>Klebsormidiales</taxon>
        <taxon>Klebsormidiaceae</taxon>
        <taxon>Klebsormidium</taxon>
    </lineage>
</organism>
<dbReference type="InterPro" id="IPR006575">
    <property type="entry name" value="RWD_dom"/>
</dbReference>
<dbReference type="Gene3D" id="3.30.930.10">
    <property type="entry name" value="Bira Bifunctional Protein, Domain 2"/>
    <property type="match status" value="1"/>
</dbReference>
<keyword evidence="3 9" id="KW-0547">Nucleotide-binding</keyword>
<dbReference type="FunFam" id="3.10.110.10:FF:000050">
    <property type="entry name" value="eIF-2-alpha kinase GCN2"/>
    <property type="match status" value="1"/>
</dbReference>
<dbReference type="PANTHER" id="PTHR11476:SF10">
    <property type="entry name" value="NON-SPECIFIC SERINE_THREONINE PROTEIN KINASE"/>
    <property type="match status" value="1"/>
</dbReference>
<dbReference type="InterPro" id="IPR016135">
    <property type="entry name" value="UBQ-conjugating_enzyme/RWD"/>
</dbReference>
<dbReference type="Pfam" id="PF00069">
    <property type="entry name" value="Pkinase"/>
    <property type="match status" value="2"/>
</dbReference>